<feature type="chain" id="PRO_5046393542" evidence="3">
    <location>
        <begin position="38"/>
        <end position="474"/>
    </location>
</feature>
<evidence type="ECO:0000313" key="5">
    <source>
        <dbReference type="Proteomes" id="UP001183388"/>
    </source>
</evidence>
<dbReference type="InterPro" id="IPR008930">
    <property type="entry name" value="Terpenoid_cyclase/PrenylTrfase"/>
</dbReference>
<feature type="region of interest" description="Disordered" evidence="1">
    <location>
        <begin position="267"/>
        <end position="313"/>
    </location>
</feature>
<keyword evidence="3" id="KW-0732">Signal</keyword>
<dbReference type="SUPFAM" id="SSF48239">
    <property type="entry name" value="Terpenoid cyclases/Protein prenyltransferases"/>
    <property type="match status" value="1"/>
</dbReference>
<dbReference type="RefSeq" id="WP_311629008.1">
    <property type="nucleotide sequence ID" value="NZ_JAVREN010000004.1"/>
</dbReference>
<dbReference type="InterPro" id="IPR006311">
    <property type="entry name" value="TAT_signal"/>
</dbReference>
<dbReference type="CDD" id="cd00688">
    <property type="entry name" value="ISOPREN_C2_like"/>
    <property type="match status" value="1"/>
</dbReference>
<dbReference type="EMBL" id="JAVREN010000004">
    <property type="protein sequence ID" value="MDT0306085.1"/>
    <property type="molecule type" value="Genomic_DNA"/>
</dbReference>
<evidence type="ECO:0000313" key="4">
    <source>
        <dbReference type="EMBL" id="MDT0306085.1"/>
    </source>
</evidence>
<proteinExistence type="predicted"/>
<organism evidence="4 5">
    <name type="scientific">Streptomyces boetiae</name>
    <dbReference type="NCBI Taxonomy" id="3075541"/>
    <lineage>
        <taxon>Bacteria</taxon>
        <taxon>Bacillati</taxon>
        <taxon>Actinomycetota</taxon>
        <taxon>Actinomycetes</taxon>
        <taxon>Kitasatosporales</taxon>
        <taxon>Streptomycetaceae</taxon>
        <taxon>Streptomyces</taxon>
    </lineage>
</organism>
<evidence type="ECO:0000256" key="1">
    <source>
        <dbReference type="SAM" id="MobiDB-lite"/>
    </source>
</evidence>
<feature type="compositionally biased region" description="Basic residues" evidence="1">
    <location>
        <begin position="1"/>
        <end position="10"/>
    </location>
</feature>
<feature type="compositionally biased region" description="Acidic residues" evidence="1">
    <location>
        <begin position="273"/>
        <end position="293"/>
    </location>
</feature>
<sequence length="474" mass="47197">MTHSPARPRTRPAPGRRPGGGRSLAALAAAAALLATAALPSAAAALPATAPSTAQTEEAQDALFGEGDPTYDGVFRQSFALLAQSAAGYTPASAAVEWLLAQQCEDGSFLPHRADPAQPCEDVTAADSNATALAVQALSATGGHEEAVSGALRWLTGVQNEDGGWGYSPGNASDANSTSVVVGAFLAAGQDPAEVRRGQRSPYDALDSFQLGCDAPQETERGAFAWQPDEAADGALAANPLASADAVLASYGSGFLVAPDAPAAPVAPLDCGDTGDADGDTDSEADGGAEETPTESGEPGATETPGSPRAASASAGAAYLAGLLADGEQHLVSAPPGGEEQPDFSATARAVLALAAGGHREAWQGPLGWLRDHHGEWTGYQEDPTALSLLVLAAHAGGLDPGDFGGEDLTAALNRLGPAPDESPDDASGGAGAADGEDDGGLSPVVWVIALGLAIGIALGVALVLRRSRKPTGA</sequence>
<dbReference type="Proteomes" id="UP001183388">
    <property type="component" value="Unassembled WGS sequence"/>
</dbReference>
<comment type="caution">
    <text evidence="4">The sequence shown here is derived from an EMBL/GenBank/DDBJ whole genome shotgun (WGS) entry which is preliminary data.</text>
</comment>
<protein>
    <submittedName>
        <fullName evidence="4">Terpene cyclase/mutase family protein</fullName>
    </submittedName>
</protein>
<feature type="transmembrane region" description="Helical" evidence="2">
    <location>
        <begin position="445"/>
        <end position="465"/>
    </location>
</feature>
<keyword evidence="2" id="KW-0472">Membrane</keyword>
<accession>A0ABU2L3E9</accession>
<gene>
    <name evidence="4" type="ORF">RM780_03790</name>
</gene>
<keyword evidence="2" id="KW-0812">Transmembrane</keyword>
<feature type="signal peptide" evidence="3">
    <location>
        <begin position="1"/>
        <end position="37"/>
    </location>
</feature>
<dbReference type="Gene3D" id="1.50.10.20">
    <property type="match status" value="1"/>
</dbReference>
<evidence type="ECO:0000256" key="2">
    <source>
        <dbReference type="SAM" id="Phobius"/>
    </source>
</evidence>
<evidence type="ECO:0000256" key="3">
    <source>
        <dbReference type="SAM" id="SignalP"/>
    </source>
</evidence>
<reference evidence="5" key="1">
    <citation type="submission" date="2023-07" db="EMBL/GenBank/DDBJ databases">
        <title>30 novel species of actinomycetes from the DSMZ collection.</title>
        <authorList>
            <person name="Nouioui I."/>
        </authorList>
    </citation>
    <scope>NUCLEOTIDE SEQUENCE [LARGE SCALE GENOMIC DNA]</scope>
    <source>
        <strain evidence="5">DSM 44917</strain>
    </source>
</reference>
<feature type="region of interest" description="Disordered" evidence="1">
    <location>
        <begin position="1"/>
        <end position="22"/>
    </location>
</feature>
<name>A0ABU2L3E9_9ACTN</name>
<keyword evidence="5" id="KW-1185">Reference proteome</keyword>
<dbReference type="PROSITE" id="PS51318">
    <property type="entry name" value="TAT"/>
    <property type="match status" value="1"/>
</dbReference>
<feature type="region of interest" description="Disordered" evidence="1">
    <location>
        <begin position="409"/>
        <end position="436"/>
    </location>
</feature>
<keyword evidence="2" id="KW-1133">Transmembrane helix</keyword>